<organism evidence="1 2">
    <name type="scientific">Halalkalibacillus sediminis</name>
    <dbReference type="NCBI Taxonomy" id="2018042"/>
    <lineage>
        <taxon>Bacteria</taxon>
        <taxon>Bacillati</taxon>
        <taxon>Bacillota</taxon>
        <taxon>Bacilli</taxon>
        <taxon>Bacillales</taxon>
        <taxon>Bacillaceae</taxon>
        <taxon>Halalkalibacillus</taxon>
    </lineage>
</organism>
<gene>
    <name evidence="1" type="ORF">CEY16_05485</name>
</gene>
<dbReference type="Proteomes" id="UP000243524">
    <property type="component" value="Unassembled WGS sequence"/>
</dbReference>
<dbReference type="OrthoDB" id="8910390at2"/>
<sequence>MKLREIENVISDYHWMSREVDRLQQALWGSIGSKKSEGVAQYGLAAVMPKGSPGKSQPELNAMDRREKKIYKKLQRYDSMTRAVEHDQELLKEDLHKTIYDCMMEGMSYRATGKHLGISRGKFYREKETILNTLYQKDQKSQIIHFLTEEKLTG</sequence>
<protein>
    <submittedName>
        <fullName evidence="1">Uncharacterized protein</fullName>
    </submittedName>
</protein>
<reference evidence="1 2" key="1">
    <citation type="submission" date="2017-06" db="EMBL/GenBank/DDBJ databases">
        <title>the draft geome sequence of Illustriluteabacillus marina B3227.</title>
        <authorList>
            <person name="He R.-H."/>
            <person name="Du Z.-J."/>
        </authorList>
    </citation>
    <scope>NUCLEOTIDE SEQUENCE [LARGE SCALE GENOMIC DNA]</scope>
    <source>
        <strain evidence="1 2">B3227</strain>
    </source>
</reference>
<accession>A0A2I0QYL8</accession>
<evidence type="ECO:0000313" key="2">
    <source>
        <dbReference type="Proteomes" id="UP000243524"/>
    </source>
</evidence>
<dbReference type="EMBL" id="PJNH01000001">
    <property type="protein sequence ID" value="PKR79409.1"/>
    <property type="molecule type" value="Genomic_DNA"/>
</dbReference>
<proteinExistence type="predicted"/>
<dbReference type="AlphaFoldDB" id="A0A2I0QYL8"/>
<name>A0A2I0QYL8_9BACI</name>
<comment type="caution">
    <text evidence="1">The sequence shown here is derived from an EMBL/GenBank/DDBJ whole genome shotgun (WGS) entry which is preliminary data.</text>
</comment>
<keyword evidence="2" id="KW-1185">Reference proteome</keyword>
<evidence type="ECO:0000313" key="1">
    <source>
        <dbReference type="EMBL" id="PKR79409.1"/>
    </source>
</evidence>